<gene>
    <name evidence="2" type="ORF">HT134_36195</name>
</gene>
<evidence type="ECO:0000313" key="3">
    <source>
        <dbReference type="Proteomes" id="UP000546126"/>
    </source>
</evidence>
<dbReference type="AlphaFoldDB" id="A0A7Y6IW85"/>
<feature type="transmembrane region" description="Helical" evidence="1">
    <location>
        <begin position="86"/>
        <end position="104"/>
    </location>
</feature>
<protein>
    <submittedName>
        <fullName evidence="2">Uncharacterized protein</fullName>
    </submittedName>
</protein>
<dbReference type="EMBL" id="JABWGO010000012">
    <property type="protein sequence ID" value="NUW45517.1"/>
    <property type="molecule type" value="Genomic_DNA"/>
</dbReference>
<evidence type="ECO:0000313" key="2">
    <source>
        <dbReference type="EMBL" id="NUW45517.1"/>
    </source>
</evidence>
<keyword evidence="1" id="KW-0472">Membrane</keyword>
<keyword evidence="3" id="KW-1185">Reference proteome</keyword>
<sequence>MNTPPPLPKVDMSLPEWHDLSRALRRLDAARSGTGRLATAAGFTAAAVGLFTGDFAGASLLATAALSGVGLATLRLWKPDGQQKTVATVLYLAPGASLAALLVGERIVPGIHWVEALALAVWTLGVGLVRPARVARRMMSPTPPPAPATAQDPADELVDDHPAARWWAEHVAVKGGAAPGTLLEGIERTGERSLKAVIRSATPGRPVPNIDVKDLSAAMDIPEDLIAIGPVPGRGASVRLLKVGQQEDARDPASVWASRIAPLAMPGTVLISVRSGRPAAASDGGDQ</sequence>
<organism evidence="2 3">
    <name type="scientific">Nonomuraea rhodomycinica</name>
    <dbReference type="NCBI Taxonomy" id="1712872"/>
    <lineage>
        <taxon>Bacteria</taxon>
        <taxon>Bacillati</taxon>
        <taxon>Actinomycetota</taxon>
        <taxon>Actinomycetes</taxon>
        <taxon>Streptosporangiales</taxon>
        <taxon>Streptosporangiaceae</taxon>
        <taxon>Nonomuraea</taxon>
    </lineage>
</organism>
<accession>A0A7Y6IW85</accession>
<feature type="transmembrane region" description="Helical" evidence="1">
    <location>
        <begin position="55"/>
        <end position="74"/>
    </location>
</feature>
<evidence type="ECO:0000256" key="1">
    <source>
        <dbReference type="SAM" id="Phobius"/>
    </source>
</evidence>
<feature type="transmembrane region" description="Helical" evidence="1">
    <location>
        <begin position="110"/>
        <end position="129"/>
    </location>
</feature>
<dbReference type="Proteomes" id="UP000546126">
    <property type="component" value="Unassembled WGS sequence"/>
</dbReference>
<keyword evidence="1" id="KW-0812">Transmembrane</keyword>
<proteinExistence type="predicted"/>
<reference evidence="2 3" key="1">
    <citation type="submission" date="2020-06" db="EMBL/GenBank/DDBJ databases">
        <authorList>
            <person name="Chanama M."/>
        </authorList>
    </citation>
    <scope>NUCLEOTIDE SEQUENCE [LARGE SCALE GENOMIC DNA]</scope>
    <source>
        <strain evidence="2 3">TBRC6557</strain>
    </source>
</reference>
<dbReference type="RefSeq" id="WP_175604977.1">
    <property type="nucleotide sequence ID" value="NZ_JABWGO010000012.1"/>
</dbReference>
<name>A0A7Y6IW85_9ACTN</name>
<keyword evidence="1" id="KW-1133">Transmembrane helix</keyword>
<comment type="caution">
    <text evidence="2">The sequence shown here is derived from an EMBL/GenBank/DDBJ whole genome shotgun (WGS) entry which is preliminary data.</text>
</comment>